<reference evidence="1" key="1">
    <citation type="journal article" date="2023" name="Plant J.">
        <title>The genome of the king protea, Protea cynaroides.</title>
        <authorList>
            <person name="Chang J."/>
            <person name="Duong T.A."/>
            <person name="Schoeman C."/>
            <person name="Ma X."/>
            <person name="Roodt D."/>
            <person name="Barker N."/>
            <person name="Li Z."/>
            <person name="Van de Peer Y."/>
            <person name="Mizrachi E."/>
        </authorList>
    </citation>
    <scope>NUCLEOTIDE SEQUENCE</scope>
    <source>
        <tissue evidence="1">Young leaves</tissue>
    </source>
</reference>
<dbReference type="OrthoDB" id="1934485at2759"/>
<sequence length="159" mass="17058">MHVLEPTSFVHTEAFSSVQLCSFWMKCPSSALHVTELIQSSERVSTIGIAPGAGLVASRFRTNNKDRNVDRHESTRGAYQQWEQQELAHAAFSTPMVSEASLLALASNENASTITTLPQKTIVRLPLHPEPPISSSIGGSTAVQMSSVTSAAPNPLSSL</sequence>
<evidence type="ECO:0000313" key="1">
    <source>
        <dbReference type="EMBL" id="KAJ4974451.1"/>
    </source>
</evidence>
<keyword evidence="2" id="KW-1185">Reference proteome</keyword>
<proteinExistence type="predicted"/>
<comment type="caution">
    <text evidence="1">The sequence shown here is derived from an EMBL/GenBank/DDBJ whole genome shotgun (WGS) entry which is preliminary data.</text>
</comment>
<dbReference type="Proteomes" id="UP001141806">
    <property type="component" value="Unassembled WGS sequence"/>
</dbReference>
<protein>
    <submittedName>
        <fullName evidence="1">Uncharacterized protein</fullName>
    </submittedName>
</protein>
<name>A0A9Q0KQL8_9MAGN</name>
<dbReference type="AlphaFoldDB" id="A0A9Q0KQL8"/>
<organism evidence="1 2">
    <name type="scientific">Protea cynaroides</name>
    <dbReference type="NCBI Taxonomy" id="273540"/>
    <lineage>
        <taxon>Eukaryota</taxon>
        <taxon>Viridiplantae</taxon>
        <taxon>Streptophyta</taxon>
        <taxon>Embryophyta</taxon>
        <taxon>Tracheophyta</taxon>
        <taxon>Spermatophyta</taxon>
        <taxon>Magnoliopsida</taxon>
        <taxon>Proteales</taxon>
        <taxon>Proteaceae</taxon>
        <taxon>Protea</taxon>
    </lineage>
</organism>
<dbReference type="EMBL" id="JAMYWD010000004">
    <property type="protein sequence ID" value="KAJ4974451.1"/>
    <property type="molecule type" value="Genomic_DNA"/>
</dbReference>
<gene>
    <name evidence="1" type="ORF">NE237_007625</name>
</gene>
<evidence type="ECO:0000313" key="2">
    <source>
        <dbReference type="Proteomes" id="UP001141806"/>
    </source>
</evidence>
<accession>A0A9Q0KQL8</accession>